<evidence type="ECO:0000313" key="1">
    <source>
        <dbReference type="EMBL" id="GAI43241.1"/>
    </source>
</evidence>
<organism evidence="1">
    <name type="scientific">marine sediment metagenome</name>
    <dbReference type="NCBI Taxonomy" id="412755"/>
    <lineage>
        <taxon>unclassified sequences</taxon>
        <taxon>metagenomes</taxon>
        <taxon>ecological metagenomes</taxon>
    </lineage>
</organism>
<dbReference type="Gene3D" id="3.40.190.10">
    <property type="entry name" value="Periplasmic binding protein-like II"/>
    <property type="match status" value="1"/>
</dbReference>
<feature type="non-terminal residue" evidence="1">
    <location>
        <position position="1"/>
    </location>
</feature>
<reference evidence="1" key="1">
    <citation type="journal article" date="2014" name="Front. Microbiol.">
        <title>High frequency of phylogenetically diverse reductive dehalogenase-homologous genes in deep subseafloor sedimentary metagenomes.</title>
        <authorList>
            <person name="Kawai M."/>
            <person name="Futagami T."/>
            <person name="Toyoda A."/>
            <person name="Takaki Y."/>
            <person name="Nishi S."/>
            <person name="Hori S."/>
            <person name="Arai W."/>
            <person name="Tsubouchi T."/>
            <person name="Morono Y."/>
            <person name="Uchiyama I."/>
            <person name="Ito T."/>
            <person name="Fujiyama A."/>
            <person name="Inagaki F."/>
            <person name="Takami H."/>
        </authorList>
    </citation>
    <scope>NUCLEOTIDE SEQUENCE</scope>
    <source>
        <strain evidence="1">Expedition CK06-06</strain>
    </source>
</reference>
<dbReference type="AlphaFoldDB" id="X1PL22"/>
<accession>X1PL22</accession>
<dbReference type="EMBL" id="BARV01030604">
    <property type="protein sequence ID" value="GAI43241.1"/>
    <property type="molecule type" value="Genomic_DNA"/>
</dbReference>
<evidence type="ECO:0008006" key="2">
    <source>
        <dbReference type="Google" id="ProtNLM"/>
    </source>
</evidence>
<name>X1PL22_9ZZZZ</name>
<sequence>EVEDFYKKSSIGIMTTPGPPPAYAAKHGKPIVYGITIPLHAKSRELAAEFIKLLLSETGKNIMEMKNGQPFIEPLLCDHPENLPTRLKEVV</sequence>
<dbReference type="SUPFAM" id="SSF53850">
    <property type="entry name" value="Periplasmic binding protein-like II"/>
    <property type="match status" value="1"/>
</dbReference>
<gene>
    <name evidence="1" type="ORF">S06H3_48587</name>
</gene>
<protein>
    <recommendedName>
        <fullName evidence="2">PBP domain-containing protein</fullName>
    </recommendedName>
</protein>
<comment type="caution">
    <text evidence="1">The sequence shown here is derived from an EMBL/GenBank/DDBJ whole genome shotgun (WGS) entry which is preliminary data.</text>
</comment>
<proteinExistence type="predicted"/>